<dbReference type="Proteomes" id="UP000232638">
    <property type="component" value="Chromosome"/>
</dbReference>
<organism evidence="2 3">
    <name type="scientific">Candidatus Thiodictyon syntrophicum</name>
    <dbReference type="NCBI Taxonomy" id="1166950"/>
    <lineage>
        <taxon>Bacteria</taxon>
        <taxon>Pseudomonadati</taxon>
        <taxon>Pseudomonadota</taxon>
        <taxon>Gammaproteobacteria</taxon>
        <taxon>Chromatiales</taxon>
        <taxon>Chromatiaceae</taxon>
        <taxon>Thiodictyon</taxon>
    </lineage>
</organism>
<keyword evidence="3" id="KW-1185">Reference proteome</keyword>
<evidence type="ECO:0000313" key="2">
    <source>
        <dbReference type="EMBL" id="AUB81758.1"/>
    </source>
</evidence>
<dbReference type="RefSeq" id="WP_100919515.1">
    <property type="nucleotide sequence ID" value="NZ_CP020370.1"/>
</dbReference>
<dbReference type="Pfam" id="PF08808">
    <property type="entry name" value="RES"/>
    <property type="match status" value="1"/>
</dbReference>
<dbReference type="EMBL" id="CP020370">
    <property type="protein sequence ID" value="AUB81758.1"/>
    <property type="molecule type" value="Genomic_DNA"/>
</dbReference>
<proteinExistence type="predicted"/>
<dbReference type="SMART" id="SM00953">
    <property type="entry name" value="RES"/>
    <property type="match status" value="1"/>
</dbReference>
<reference evidence="2 3" key="1">
    <citation type="submission" date="2017-03" db="EMBL/GenBank/DDBJ databases">
        <title>Complete genome sequence of Candidatus 'Thiodictyon syntrophicum' sp. nov. strain Cad16T, a photolithoautotroph purple sulfur bacterium isolated from an alpine meromictic lake.</title>
        <authorList>
            <person name="Luedin S.M."/>
            <person name="Pothier J.F."/>
            <person name="Danza F."/>
            <person name="Storelli N."/>
            <person name="Wittwer M."/>
            <person name="Tonolla M."/>
        </authorList>
    </citation>
    <scope>NUCLEOTIDE SEQUENCE [LARGE SCALE GENOMIC DNA]</scope>
    <source>
        <strain evidence="2 3">Cad16T</strain>
    </source>
</reference>
<sequence>MRVYRLVKERYAASALDGSGARTFGGRWNSPGTAVIYASESVALAALGLLVHLGRGEVLDSYRLFTLTLPDQAILTLDDAALPADWRADPAPRGIADIGDGWVASGRSAALLLPSAIIPRERNCLLNPAHPQFAAIAAAVADEPFGLDPRLAGGAASASGVG</sequence>
<dbReference type="AlphaFoldDB" id="A0A2K8U829"/>
<gene>
    <name evidence="2" type="ORF">THSYN_12825</name>
</gene>
<protein>
    <recommendedName>
        <fullName evidence="1">RES domain-containing protein</fullName>
    </recommendedName>
</protein>
<evidence type="ECO:0000313" key="3">
    <source>
        <dbReference type="Proteomes" id="UP000232638"/>
    </source>
</evidence>
<evidence type="ECO:0000259" key="1">
    <source>
        <dbReference type="SMART" id="SM00953"/>
    </source>
</evidence>
<dbReference type="OrthoDB" id="9789501at2"/>
<dbReference type="InterPro" id="IPR014914">
    <property type="entry name" value="RES_dom"/>
</dbReference>
<dbReference type="KEGG" id="tsy:THSYN_12825"/>
<accession>A0A2K8U829</accession>
<feature type="domain" description="RES" evidence="1">
    <location>
        <begin position="15"/>
        <end position="140"/>
    </location>
</feature>
<name>A0A2K8U829_9GAMM</name>